<evidence type="ECO:0000256" key="4">
    <source>
        <dbReference type="ARBA" id="ARBA00023180"/>
    </source>
</evidence>
<dbReference type="Gene3D" id="2.130.10.10">
    <property type="entry name" value="YVTN repeat-like/Quinoprotein amine dehydrogenase"/>
    <property type="match status" value="1"/>
</dbReference>
<feature type="non-terminal residue" evidence="6">
    <location>
        <position position="662"/>
    </location>
</feature>
<dbReference type="GO" id="GO:0006896">
    <property type="term" value="P:Golgi to vacuole transport"/>
    <property type="evidence" value="ECO:0007669"/>
    <property type="project" value="TreeGrafter"/>
</dbReference>
<keyword evidence="3" id="KW-0472">Membrane</keyword>
<feature type="non-terminal residue" evidence="6">
    <location>
        <position position="1"/>
    </location>
</feature>
<accession>A0A4P9Y8N4</accession>
<sequence>LFSTSTTDLLYFSKSSAVLMRTQDGSVFASRDEGASWQLEIAHFDAILSHPYDPSRAYLLRGEGSKVHYRSEDHGMTLERMEVPGSVSRWVDGVGAGTLSFHTSQPEWLLYMASSAGCDNSMSKEDCYGEVHVTRDGGRTWALVGSHVRHCRWAASATFRPRTPDLIICEQWGQVSGSQPSKSTGQEEQGLHLVYTSDDHLPHPGDPSRDRKVVFERIVGFVIVQDYLLVAAYDDGGGQGLILKVSRDGEEYAQGVFPSGVDIRHSAYTVLESVGESVRLHVTVNGEKGQEYGSVLVSNSNGTYYSVALDQVNRDSRGFVDFERVIGLDGMALANVLSVGAGRGGDREKVLESRMTHDNGANWFPLTPPERDSRGRLYPGCNQKGPGCQLHLHSYTELVDAENIFSASSAKGLLVGVGNVGASLGSLSSITPSDSLATFLTRDAGKSWKEVRKGAFHHEIGDHGALLILAPMHEPTDKVLYSIDGGKQFEEFYITAPGEKVSVNLLTTESNSTSRRFLLLGQVVMEGREVAPGEQRHLVIRLDFSGVSERRCHLDPDLPGTDDFEVWSPSSNLDASDGTDETCLLGKVSTYWRKRDDRACWMGKDFIFPAERASSRNCSCTRTDYECQESYLTPTGYRKIPLNGCAGGNELDRIGADRLPCP</sequence>
<dbReference type="GO" id="GO:0006895">
    <property type="term" value="P:Golgi to endosome transport"/>
    <property type="evidence" value="ECO:0007669"/>
    <property type="project" value="TreeGrafter"/>
</dbReference>
<protein>
    <recommendedName>
        <fullName evidence="5">VPS10 domain-containing protein</fullName>
    </recommendedName>
</protein>
<comment type="subcellular location">
    <subcellularLocation>
        <location evidence="1">Membrane</location>
    </subcellularLocation>
</comment>
<evidence type="ECO:0000313" key="6">
    <source>
        <dbReference type="EMBL" id="RKP14721.1"/>
    </source>
</evidence>
<keyword evidence="2" id="KW-0677">Repeat</keyword>
<name>A0A4P9Y8N4_9FUNG</name>
<dbReference type="PANTHER" id="PTHR12106:SF27">
    <property type="entry name" value="SORTILIN-RELATED RECEPTOR"/>
    <property type="match status" value="1"/>
</dbReference>
<dbReference type="InterPro" id="IPR050310">
    <property type="entry name" value="VPS10-sortilin"/>
</dbReference>
<organism evidence="6 7">
    <name type="scientific">Piptocephalis cylindrospora</name>
    <dbReference type="NCBI Taxonomy" id="1907219"/>
    <lineage>
        <taxon>Eukaryota</taxon>
        <taxon>Fungi</taxon>
        <taxon>Fungi incertae sedis</taxon>
        <taxon>Zoopagomycota</taxon>
        <taxon>Zoopagomycotina</taxon>
        <taxon>Zoopagomycetes</taxon>
        <taxon>Zoopagales</taxon>
        <taxon>Piptocephalidaceae</taxon>
        <taxon>Piptocephalis</taxon>
    </lineage>
</organism>
<dbReference type="GO" id="GO:0006623">
    <property type="term" value="P:protein targeting to vacuole"/>
    <property type="evidence" value="ECO:0007669"/>
    <property type="project" value="TreeGrafter"/>
</dbReference>
<dbReference type="AlphaFoldDB" id="A0A4P9Y8N4"/>
<proteinExistence type="predicted"/>
<dbReference type="InterPro" id="IPR006581">
    <property type="entry name" value="VPS10"/>
</dbReference>
<dbReference type="GO" id="GO:0005794">
    <property type="term" value="C:Golgi apparatus"/>
    <property type="evidence" value="ECO:0007669"/>
    <property type="project" value="TreeGrafter"/>
</dbReference>
<dbReference type="PANTHER" id="PTHR12106">
    <property type="entry name" value="SORTILIN RELATED"/>
    <property type="match status" value="1"/>
</dbReference>
<dbReference type="EMBL" id="KZ987798">
    <property type="protein sequence ID" value="RKP14721.1"/>
    <property type="molecule type" value="Genomic_DNA"/>
</dbReference>
<dbReference type="InterPro" id="IPR031777">
    <property type="entry name" value="Sortilin_C"/>
</dbReference>
<dbReference type="GO" id="GO:0016020">
    <property type="term" value="C:membrane"/>
    <property type="evidence" value="ECO:0007669"/>
    <property type="project" value="UniProtKB-SubCell"/>
</dbReference>
<dbReference type="Pfam" id="PF15901">
    <property type="entry name" value="Sortilin_C"/>
    <property type="match status" value="1"/>
</dbReference>
<dbReference type="Pfam" id="PF15902">
    <property type="entry name" value="Sortilin-Vps10"/>
    <property type="match status" value="1"/>
</dbReference>
<evidence type="ECO:0000256" key="2">
    <source>
        <dbReference type="ARBA" id="ARBA00022737"/>
    </source>
</evidence>
<gene>
    <name evidence="6" type="ORF">BJ684DRAFT_1825</name>
</gene>
<dbReference type="SMART" id="SM00602">
    <property type="entry name" value="VPS10"/>
    <property type="match status" value="1"/>
</dbReference>
<dbReference type="InterPro" id="IPR015943">
    <property type="entry name" value="WD40/YVTN_repeat-like_dom_sf"/>
</dbReference>
<evidence type="ECO:0000259" key="5">
    <source>
        <dbReference type="SMART" id="SM00602"/>
    </source>
</evidence>
<evidence type="ECO:0000256" key="3">
    <source>
        <dbReference type="ARBA" id="ARBA00023136"/>
    </source>
</evidence>
<reference evidence="7" key="1">
    <citation type="journal article" date="2018" name="Nat. Microbiol.">
        <title>Leveraging single-cell genomics to expand the fungal tree of life.</title>
        <authorList>
            <person name="Ahrendt S.R."/>
            <person name="Quandt C.A."/>
            <person name="Ciobanu D."/>
            <person name="Clum A."/>
            <person name="Salamov A."/>
            <person name="Andreopoulos B."/>
            <person name="Cheng J.F."/>
            <person name="Woyke T."/>
            <person name="Pelin A."/>
            <person name="Henrissat B."/>
            <person name="Reynolds N.K."/>
            <person name="Benny G.L."/>
            <person name="Smith M.E."/>
            <person name="James T.Y."/>
            <person name="Grigoriev I.V."/>
        </authorList>
    </citation>
    <scope>NUCLEOTIDE SEQUENCE [LARGE SCALE GENOMIC DNA]</scope>
</reference>
<dbReference type="InterPro" id="IPR031778">
    <property type="entry name" value="Sortilin_N"/>
</dbReference>
<evidence type="ECO:0000313" key="7">
    <source>
        <dbReference type="Proteomes" id="UP000267251"/>
    </source>
</evidence>
<keyword evidence="4" id="KW-0325">Glycoprotein</keyword>
<dbReference type="OrthoDB" id="443634at2759"/>
<dbReference type="GO" id="GO:0005829">
    <property type="term" value="C:cytosol"/>
    <property type="evidence" value="ECO:0007669"/>
    <property type="project" value="GOC"/>
</dbReference>
<dbReference type="Proteomes" id="UP000267251">
    <property type="component" value="Unassembled WGS sequence"/>
</dbReference>
<dbReference type="SUPFAM" id="SSF110296">
    <property type="entry name" value="Oligoxyloglucan reducing end-specific cellobiohydrolase"/>
    <property type="match status" value="1"/>
</dbReference>
<keyword evidence="7" id="KW-1185">Reference proteome</keyword>
<dbReference type="Gene3D" id="2.10.70.80">
    <property type="match status" value="1"/>
</dbReference>
<feature type="domain" description="VPS10" evidence="5">
    <location>
        <begin position="16"/>
        <end position="662"/>
    </location>
</feature>
<evidence type="ECO:0000256" key="1">
    <source>
        <dbReference type="ARBA" id="ARBA00004370"/>
    </source>
</evidence>